<keyword evidence="2" id="KW-1185">Reference proteome</keyword>
<protein>
    <submittedName>
        <fullName evidence="1">Uncharacterized protein</fullName>
    </submittedName>
</protein>
<reference evidence="2" key="1">
    <citation type="submission" date="2014-09" db="EMBL/GenBank/DDBJ databases">
        <authorList>
            <person name="Mudge J."/>
            <person name="Ramaraj T."/>
            <person name="Lindquist I.E."/>
            <person name="Bharti A.K."/>
            <person name="Sundararajan A."/>
            <person name="Cameron C.T."/>
            <person name="Woodward J.E."/>
            <person name="May G.D."/>
            <person name="Brubaker C."/>
            <person name="Broadhvest J."/>
            <person name="Wilkins T.A."/>
        </authorList>
    </citation>
    <scope>NUCLEOTIDE SEQUENCE</scope>
    <source>
        <strain evidence="2">cv. AKA8401</strain>
    </source>
</reference>
<dbReference type="Proteomes" id="UP000032142">
    <property type="component" value="Unassembled WGS sequence"/>
</dbReference>
<sequence>MAGHTAGSHAHVGRPCVTHGLDTRPCVYPCRQIQGYFPSHFFTLIT</sequence>
<evidence type="ECO:0000313" key="2">
    <source>
        <dbReference type="Proteomes" id="UP000032142"/>
    </source>
</evidence>
<accession>A0A0B0NXZ7</accession>
<dbReference type="EMBL" id="KN405029">
    <property type="protein sequence ID" value="KHG15971.1"/>
    <property type="molecule type" value="Genomic_DNA"/>
</dbReference>
<dbReference type="AlphaFoldDB" id="A0A0B0NXZ7"/>
<organism evidence="1 2">
    <name type="scientific">Gossypium arboreum</name>
    <name type="common">Tree cotton</name>
    <name type="synonym">Gossypium nanking</name>
    <dbReference type="NCBI Taxonomy" id="29729"/>
    <lineage>
        <taxon>Eukaryota</taxon>
        <taxon>Viridiplantae</taxon>
        <taxon>Streptophyta</taxon>
        <taxon>Embryophyta</taxon>
        <taxon>Tracheophyta</taxon>
        <taxon>Spermatophyta</taxon>
        <taxon>Magnoliopsida</taxon>
        <taxon>eudicotyledons</taxon>
        <taxon>Gunneridae</taxon>
        <taxon>Pentapetalae</taxon>
        <taxon>rosids</taxon>
        <taxon>malvids</taxon>
        <taxon>Malvales</taxon>
        <taxon>Malvaceae</taxon>
        <taxon>Malvoideae</taxon>
        <taxon>Gossypium</taxon>
    </lineage>
</organism>
<gene>
    <name evidence="1" type="ORF">F383_09463</name>
</gene>
<name>A0A0B0NXZ7_GOSAR</name>
<proteinExistence type="predicted"/>
<evidence type="ECO:0000313" key="1">
    <source>
        <dbReference type="EMBL" id="KHG15971.1"/>
    </source>
</evidence>